<dbReference type="GO" id="GO:0005783">
    <property type="term" value="C:endoplasmic reticulum"/>
    <property type="evidence" value="ECO:0007669"/>
    <property type="project" value="InterPro"/>
</dbReference>
<feature type="domain" description="Endoplasmic reticulum resident protein 29 C-terminal" evidence="1">
    <location>
        <begin position="1"/>
        <end position="50"/>
    </location>
</feature>
<evidence type="ECO:0000313" key="2">
    <source>
        <dbReference type="EMBL" id="KAH3891918.1"/>
    </source>
</evidence>
<evidence type="ECO:0000313" key="3">
    <source>
        <dbReference type="Proteomes" id="UP000828390"/>
    </source>
</evidence>
<reference evidence="2" key="2">
    <citation type="submission" date="2020-11" db="EMBL/GenBank/DDBJ databases">
        <authorList>
            <person name="McCartney M.A."/>
            <person name="Auch B."/>
            <person name="Kono T."/>
            <person name="Mallez S."/>
            <person name="Becker A."/>
            <person name="Gohl D.M."/>
            <person name="Silverstein K.A.T."/>
            <person name="Koren S."/>
            <person name="Bechman K.B."/>
            <person name="Herman A."/>
            <person name="Abrahante J.E."/>
            <person name="Garbe J."/>
        </authorList>
    </citation>
    <scope>NUCLEOTIDE SEQUENCE</scope>
    <source>
        <strain evidence="2">Duluth1</strain>
        <tissue evidence="2">Whole animal</tissue>
    </source>
</reference>
<dbReference type="InterPro" id="IPR011679">
    <property type="entry name" value="ERp29_C"/>
</dbReference>
<protein>
    <recommendedName>
        <fullName evidence="1">Endoplasmic reticulum resident protein 29 C-terminal domain-containing protein</fullName>
    </recommendedName>
</protein>
<comment type="caution">
    <text evidence="2">The sequence shown here is derived from an EMBL/GenBank/DDBJ whole genome shotgun (WGS) entry which is preliminary data.</text>
</comment>
<name>A0A9D4N8X0_DREPO</name>
<dbReference type="SUPFAM" id="SSF47933">
    <property type="entry name" value="ERP29 C domain-like"/>
    <property type="match status" value="1"/>
</dbReference>
<dbReference type="EMBL" id="JAIWYP010000001">
    <property type="protein sequence ID" value="KAH3891918.1"/>
    <property type="molecule type" value="Genomic_DNA"/>
</dbReference>
<sequence>MYVKTMQKVIEKGDDFVDSEIDRLEKLRSGKLSDKKKEQLSDRLNILSTFSVAKLQAKKKVEL</sequence>
<dbReference type="AlphaFoldDB" id="A0A9D4N8X0"/>
<dbReference type="Pfam" id="PF07749">
    <property type="entry name" value="ERp29"/>
    <property type="match status" value="1"/>
</dbReference>
<reference evidence="2" key="1">
    <citation type="journal article" date="2019" name="bioRxiv">
        <title>The Genome of the Zebra Mussel, Dreissena polymorpha: A Resource for Invasive Species Research.</title>
        <authorList>
            <person name="McCartney M.A."/>
            <person name="Auch B."/>
            <person name="Kono T."/>
            <person name="Mallez S."/>
            <person name="Zhang Y."/>
            <person name="Obille A."/>
            <person name="Becker A."/>
            <person name="Abrahante J.E."/>
            <person name="Garbe J."/>
            <person name="Badalamenti J.P."/>
            <person name="Herman A."/>
            <person name="Mangelson H."/>
            <person name="Liachko I."/>
            <person name="Sullivan S."/>
            <person name="Sone E.D."/>
            <person name="Koren S."/>
            <person name="Silverstein K.A.T."/>
            <person name="Beckman K.B."/>
            <person name="Gohl D.M."/>
        </authorList>
    </citation>
    <scope>NUCLEOTIDE SEQUENCE</scope>
    <source>
        <strain evidence="2">Duluth1</strain>
        <tissue evidence="2">Whole animal</tissue>
    </source>
</reference>
<dbReference type="PANTHER" id="PTHR12211:SF0">
    <property type="entry name" value="ENDOPLASMIC RETICULUM RESIDENT PROTEIN 29"/>
    <property type="match status" value="1"/>
</dbReference>
<dbReference type="InterPro" id="IPR016855">
    <property type="entry name" value="ERp29"/>
</dbReference>
<gene>
    <name evidence="2" type="ORF">DPMN_016028</name>
</gene>
<dbReference type="InterPro" id="IPR036356">
    <property type="entry name" value="ERp29_C_sf"/>
</dbReference>
<dbReference type="Gene3D" id="1.20.1150.12">
    <property type="entry name" value="Endoplasmic reticulum resident protein 29, C-terminal domain"/>
    <property type="match status" value="1"/>
</dbReference>
<proteinExistence type="predicted"/>
<dbReference type="Proteomes" id="UP000828390">
    <property type="component" value="Unassembled WGS sequence"/>
</dbReference>
<keyword evidence="3" id="KW-1185">Reference proteome</keyword>
<dbReference type="PANTHER" id="PTHR12211">
    <property type="entry name" value="ENDOPLASMIC RETICULUM PROTEIN ERP29"/>
    <property type="match status" value="1"/>
</dbReference>
<evidence type="ECO:0000259" key="1">
    <source>
        <dbReference type="Pfam" id="PF07749"/>
    </source>
</evidence>
<accession>A0A9D4N8X0</accession>
<organism evidence="2 3">
    <name type="scientific">Dreissena polymorpha</name>
    <name type="common">Zebra mussel</name>
    <name type="synonym">Mytilus polymorpha</name>
    <dbReference type="NCBI Taxonomy" id="45954"/>
    <lineage>
        <taxon>Eukaryota</taxon>
        <taxon>Metazoa</taxon>
        <taxon>Spiralia</taxon>
        <taxon>Lophotrochozoa</taxon>
        <taxon>Mollusca</taxon>
        <taxon>Bivalvia</taxon>
        <taxon>Autobranchia</taxon>
        <taxon>Heteroconchia</taxon>
        <taxon>Euheterodonta</taxon>
        <taxon>Imparidentia</taxon>
        <taxon>Neoheterodontei</taxon>
        <taxon>Myida</taxon>
        <taxon>Dreissenoidea</taxon>
        <taxon>Dreissenidae</taxon>
        <taxon>Dreissena</taxon>
    </lineage>
</organism>